<evidence type="ECO:0000256" key="1">
    <source>
        <dbReference type="SAM" id="MobiDB-lite"/>
    </source>
</evidence>
<name>A0ABS6N0F3_9GAMM</name>
<sequence length="196" mass="20831">MDMDKKFLSAAALALSMCGGVAQADSIIDTRGMSQEQRSAMEAAMAAGADAQADGFTDEERAWMAAVESGEVEEGNGGSDDGAADEDETAESEIPESDPMSVEFVVDAPYGLTLRKVVIRAKTDLLTIDGVTLNRGNCEVRAYPDSHLAPKLPIRVRYGNAAIFSVGKCDKVIEVVVDTPSGTYSYDIVDAAQRVR</sequence>
<protein>
    <submittedName>
        <fullName evidence="3">Uncharacterized protein</fullName>
    </submittedName>
</protein>
<dbReference type="EMBL" id="JAHRGL010000062">
    <property type="protein sequence ID" value="MBV2134529.1"/>
    <property type="molecule type" value="Genomic_DNA"/>
</dbReference>
<keyword evidence="4" id="KW-1185">Reference proteome</keyword>
<dbReference type="RefSeq" id="WP_217682975.1">
    <property type="nucleotide sequence ID" value="NZ_JAHRGL010000062.1"/>
</dbReference>
<evidence type="ECO:0000313" key="3">
    <source>
        <dbReference type="EMBL" id="MBV2134529.1"/>
    </source>
</evidence>
<reference evidence="3 4" key="1">
    <citation type="submission" date="2021-06" db="EMBL/GenBank/DDBJ databases">
        <title>Differences between aerobic and microaerobic xylene degrading microbial communities.</title>
        <authorList>
            <person name="Banerjee S."/>
            <person name="Tancsics A."/>
        </authorList>
    </citation>
    <scope>NUCLEOTIDE SEQUENCE [LARGE SCALE GENOMIC DNA]</scope>
    <source>
        <strain evidence="3 4">MAP12</strain>
    </source>
</reference>
<comment type="caution">
    <text evidence="3">The sequence shown here is derived from an EMBL/GenBank/DDBJ whole genome shotgun (WGS) entry which is preliminary data.</text>
</comment>
<dbReference type="Proteomes" id="UP000813068">
    <property type="component" value="Unassembled WGS sequence"/>
</dbReference>
<organism evidence="3 4">
    <name type="scientific">Geopseudomonas aromaticivorans</name>
    <dbReference type="NCBI Taxonomy" id="2849492"/>
    <lineage>
        <taxon>Bacteria</taxon>
        <taxon>Pseudomonadati</taxon>
        <taxon>Pseudomonadota</taxon>
        <taxon>Gammaproteobacteria</taxon>
        <taxon>Pseudomonadales</taxon>
        <taxon>Pseudomonadaceae</taxon>
        <taxon>Geopseudomonas</taxon>
    </lineage>
</organism>
<gene>
    <name evidence="3" type="ORF">KRX52_17255</name>
</gene>
<keyword evidence="2" id="KW-0732">Signal</keyword>
<feature type="chain" id="PRO_5045876677" evidence="2">
    <location>
        <begin position="25"/>
        <end position="196"/>
    </location>
</feature>
<feature type="signal peptide" evidence="2">
    <location>
        <begin position="1"/>
        <end position="24"/>
    </location>
</feature>
<feature type="region of interest" description="Disordered" evidence="1">
    <location>
        <begin position="69"/>
        <end position="98"/>
    </location>
</feature>
<feature type="compositionally biased region" description="Acidic residues" evidence="1">
    <location>
        <begin position="82"/>
        <end position="96"/>
    </location>
</feature>
<accession>A0ABS6N0F3</accession>
<evidence type="ECO:0000256" key="2">
    <source>
        <dbReference type="SAM" id="SignalP"/>
    </source>
</evidence>
<evidence type="ECO:0000313" key="4">
    <source>
        <dbReference type="Proteomes" id="UP000813068"/>
    </source>
</evidence>
<proteinExistence type="predicted"/>